<dbReference type="AlphaFoldDB" id="A0A375AE17"/>
<dbReference type="KEGG" id="daq:DAQ1742_03341"/>
<proteinExistence type="inferred from homology"/>
<dbReference type="InterPro" id="IPR003808">
    <property type="entry name" value="Fe-S_metab-assoc_dom"/>
</dbReference>
<dbReference type="Proteomes" id="UP000294820">
    <property type="component" value="Chromosome 1"/>
</dbReference>
<evidence type="ECO:0000256" key="2">
    <source>
        <dbReference type="PIRSR" id="PIRSR617763-1"/>
    </source>
</evidence>
<dbReference type="InterPro" id="IPR017763">
    <property type="entry name" value="Cysteine_desulfurase_CsdE"/>
</dbReference>
<gene>
    <name evidence="4" type="primary">csdE</name>
    <name evidence="4" type="ORF">DAQ1742_03341</name>
</gene>
<reference evidence="4 5" key="1">
    <citation type="submission" date="2016-09" db="EMBL/GenBank/DDBJ databases">
        <authorList>
            <person name="Reverchon S."/>
            <person name="Nasser W."/>
            <person name="Leonard S."/>
            <person name="Brochier C."/>
            <person name="Duprey A."/>
        </authorList>
    </citation>
    <scope>NUCLEOTIDE SEQUENCE [LARGE SCALE GENOMIC DNA]</scope>
    <source>
        <strain evidence="4 5">174/2</strain>
    </source>
</reference>
<evidence type="ECO:0000313" key="4">
    <source>
        <dbReference type="EMBL" id="SLM64156.1"/>
    </source>
</evidence>
<protein>
    <submittedName>
        <fullName evidence="4">Cysteine desulfurase CsdA-CsdE, sulfur acceptor protein CsdE</fullName>
    </submittedName>
</protein>
<sequence>MTTETTHHPFGTDIPAAMLLTRFAACRSWEERYRQLILLAKALPPLPEALRDPAIALSGCENRVWLGYQRREDGSLHFYGDSDGRIVRGLLAVLLTSVEGQTAQTLRQRDPLALFDALGLREELSASRAGGLSALATRINAIAHQEA</sequence>
<dbReference type="PANTHER" id="PTHR43597:SF5">
    <property type="entry name" value="SUFE-LIKE PROTEIN 2, CHLOROPLASTIC"/>
    <property type="match status" value="1"/>
</dbReference>
<dbReference type="Gene3D" id="3.90.1010.10">
    <property type="match status" value="1"/>
</dbReference>
<comment type="similarity">
    <text evidence="1">Belongs to the SufE family.</text>
</comment>
<accession>A0A375AE17</accession>
<dbReference type="NCBIfam" id="TIGR03391">
    <property type="entry name" value="FeS_syn_CsdE"/>
    <property type="match status" value="1"/>
</dbReference>
<feature type="active site" description="Cysteine persulfide intermediate" evidence="2">
    <location>
        <position position="60"/>
    </location>
</feature>
<evidence type="ECO:0000259" key="3">
    <source>
        <dbReference type="Pfam" id="PF02657"/>
    </source>
</evidence>
<dbReference type="RefSeq" id="WP_035340330.1">
    <property type="nucleotide sequence ID" value="NZ_LT615367.1"/>
</dbReference>
<dbReference type="EMBL" id="LT615367">
    <property type="protein sequence ID" value="SLM64156.1"/>
    <property type="molecule type" value="Genomic_DNA"/>
</dbReference>
<dbReference type="PANTHER" id="PTHR43597">
    <property type="entry name" value="SULFUR ACCEPTOR PROTEIN CSDE"/>
    <property type="match status" value="1"/>
</dbReference>
<feature type="domain" description="Fe-S metabolism associated" evidence="3">
    <location>
        <begin position="22"/>
        <end position="140"/>
    </location>
</feature>
<dbReference type="SUPFAM" id="SSF82649">
    <property type="entry name" value="SufE/NifU"/>
    <property type="match status" value="1"/>
</dbReference>
<keyword evidence="5" id="KW-1185">Reference proteome</keyword>
<evidence type="ECO:0000256" key="1">
    <source>
        <dbReference type="ARBA" id="ARBA00010282"/>
    </source>
</evidence>
<organism evidence="4 5">
    <name type="scientific">Dickeya aquatica</name>
    <dbReference type="NCBI Taxonomy" id="1401087"/>
    <lineage>
        <taxon>Bacteria</taxon>
        <taxon>Pseudomonadati</taxon>
        <taxon>Pseudomonadota</taxon>
        <taxon>Gammaproteobacteria</taxon>
        <taxon>Enterobacterales</taxon>
        <taxon>Pectobacteriaceae</taxon>
        <taxon>Dickeya</taxon>
    </lineage>
</organism>
<evidence type="ECO:0000313" key="5">
    <source>
        <dbReference type="Proteomes" id="UP000294820"/>
    </source>
</evidence>
<dbReference type="Pfam" id="PF02657">
    <property type="entry name" value="SufE"/>
    <property type="match status" value="1"/>
</dbReference>
<name>A0A375AE17_9GAMM</name>